<comment type="similarity">
    <text evidence="1">Belongs to the AFG1 ATPase family.</text>
</comment>
<keyword evidence="2" id="KW-0547">Nucleotide-binding</keyword>
<proteinExistence type="inferred from homology"/>
<feature type="compositionally biased region" description="Low complexity" evidence="4">
    <location>
        <begin position="574"/>
        <end position="587"/>
    </location>
</feature>
<evidence type="ECO:0000256" key="4">
    <source>
        <dbReference type="SAM" id="MobiDB-lite"/>
    </source>
</evidence>
<dbReference type="Pfam" id="PF03969">
    <property type="entry name" value="AFG1_ATPase"/>
    <property type="match status" value="2"/>
</dbReference>
<organism evidence="5 6">
    <name type="scientific">Fonsecaea erecta</name>
    <dbReference type="NCBI Taxonomy" id="1367422"/>
    <lineage>
        <taxon>Eukaryota</taxon>
        <taxon>Fungi</taxon>
        <taxon>Dikarya</taxon>
        <taxon>Ascomycota</taxon>
        <taxon>Pezizomycotina</taxon>
        <taxon>Eurotiomycetes</taxon>
        <taxon>Chaetothyriomycetidae</taxon>
        <taxon>Chaetothyriales</taxon>
        <taxon>Herpotrichiellaceae</taxon>
        <taxon>Fonsecaea</taxon>
    </lineage>
</organism>
<feature type="compositionally biased region" description="Acidic residues" evidence="4">
    <location>
        <begin position="385"/>
        <end position="396"/>
    </location>
</feature>
<feature type="compositionally biased region" description="Low complexity" evidence="4">
    <location>
        <begin position="633"/>
        <end position="646"/>
    </location>
</feature>
<dbReference type="GeneID" id="30015683"/>
<dbReference type="OrthoDB" id="548867at2759"/>
<dbReference type="InterPro" id="IPR005654">
    <property type="entry name" value="ATPase_AFG1-like"/>
</dbReference>
<dbReference type="InterPro" id="IPR027417">
    <property type="entry name" value="P-loop_NTPase"/>
</dbReference>
<dbReference type="RefSeq" id="XP_018687781.1">
    <property type="nucleotide sequence ID" value="XM_018843021.1"/>
</dbReference>
<dbReference type="GO" id="GO:0005524">
    <property type="term" value="F:ATP binding"/>
    <property type="evidence" value="ECO:0007669"/>
    <property type="project" value="UniProtKB-KW"/>
</dbReference>
<feature type="compositionally biased region" description="Polar residues" evidence="4">
    <location>
        <begin position="71"/>
        <end position="80"/>
    </location>
</feature>
<dbReference type="Proteomes" id="UP000078343">
    <property type="component" value="Unassembled WGS sequence"/>
</dbReference>
<feature type="compositionally biased region" description="Basic and acidic residues" evidence="4">
    <location>
        <begin position="362"/>
        <end position="380"/>
    </location>
</feature>
<accession>A0A178Z3U9</accession>
<dbReference type="GO" id="GO:0005739">
    <property type="term" value="C:mitochondrion"/>
    <property type="evidence" value="ECO:0007669"/>
    <property type="project" value="TreeGrafter"/>
</dbReference>
<keyword evidence="6" id="KW-1185">Reference proteome</keyword>
<evidence type="ECO:0000256" key="1">
    <source>
        <dbReference type="ARBA" id="ARBA00010322"/>
    </source>
</evidence>
<dbReference type="GO" id="GO:0016887">
    <property type="term" value="F:ATP hydrolysis activity"/>
    <property type="evidence" value="ECO:0007669"/>
    <property type="project" value="InterPro"/>
</dbReference>
<sequence>MPAAPPPQLGLSITNPLVLYRTLVATKKIKPDPAQHRLALQLQKLYFRLKDYAPEIEYRYRLERIGRNVQRRSVSASTTETKGRARRDGTQQQRGGTAEKDDPADGDNDDGAKGARGPGLFSSLLSLRSSLPSTTLALTRTTQLHHSALSIDSPMGMLLYGEVGRGKSMLLDLLYQTLPSRQKRRWHFNTFMLDVFRRIEVARIERLEAIRPSSTTRSLFSGRDDVVSDHEHVMLSLAKDTVCDSPILFLDEFQMPDRAASKLVNGFFTAFFHLGGVLVASSNRMPEELSKAAGIEFGDLRRRTNDAGRGGGGGGGPVVGGFFGLGWGMSRESEGERAAKTDFGLFLDVLRARCEVWEMEGEKDWRREGDDDDLTVHEAPLDPESSQEVDSLDDMDNNNNDANPDASLASRRTSISSITSLTESTTTLSSDTPAHYHITLPSSSSSSESDASFETDLHLLNPSSTWTPTTLTIYGRRLDLPSTHRGVLKSTFAALCATYLGPADYVSLCSTFHTLVLTDVPVLTLAQKNEARRFITLLDALYEARCRLLIRAAAPPDKLFFPETRVRRAGTMRAPAASSSSSSAAPPHGDSDDDRLLDSSSEASITSESFSEMYQDSTAPFRPNISSYTAANTHSSTPAPSFSTPSLHNPRVVRSVLADEDADFGPTYGNGRGHGVSDSAPARWNVGAPAAAAAPDFTSTSVLTGEDERFAYKRARSRLWEMCGRRWWAERLPVARRGYGVGVGGDCDPGENGARGVVDTAAAEEDDEQAVSAWWRPVHRSGRFWEPGAAVSSNDGTDTGTTQPSSGTTTTTARGNQKRQDSTPSLTPGPGTDSASRAKTIVPTGPADADADADPKRAAMFRHDASPYRTHADPPPKFGWQHAWGMMRWGKKAGGMGQGRRRGQEEEGGEGPRARRR</sequence>
<feature type="region of interest" description="Disordered" evidence="4">
    <location>
        <begin position="571"/>
        <end position="648"/>
    </location>
</feature>
<feature type="compositionally biased region" description="Low complexity" evidence="4">
    <location>
        <begin position="397"/>
        <end position="411"/>
    </location>
</feature>
<dbReference type="PANTHER" id="PTHR12169:SF2">
    <property type="entry name" value="AFG1P"/>
    <property type="match status" value="1"/>
</dbReference>
<feature type="compositionally biased region" description="Basic and acidic residues" evidence="4">
    <location>
        <begin position="902"/>
        <end position="917"/>
    </location>
</feature>
<dbReference type="EMBL" id="LVYI01000014">
    <property type="protein sequence ID" value="OAP54414.1"/>
    <property type="molecule type" value="Genomic_DNA"/>
</dbReference>
<dbReference type="PANTHER" id="PTHR12169">
    <property type="entry name" value="ATPASE N2B"/>
    <property type="match status" value="1"/>
</dbReference>
<feature type="compositionally biased region" description="Low complexity" evidence="4">
    <location>
        <begin position="795"/>
        <end position="812"/>
    </location>
</feature>
<dbReference type="AlphaFoldDB" id="A0A178Z3U9"/>
<name>A0A178Z3U9_9EURO</name>
<feature type="compositionally biased region" description="Polar residues" evidence="4">
    <location>
        <begin position="614"/>
        <end position="632"/>
    </location>
</feature>
<feature type="region of interest" description="Disordered" evidence="4">
    <location>
        <begin position="70"/>
        <end position="115"/>
    </location>
</feature>
<reference evidence="5 6" key="1">
    <citation type="submission" date="2016-04" db="EMBL/GenBank/DDBJ databases">
        <title>Draft genome of Fonsecaea erecta CBS 125763.</title>
        <authorList>
            <person name="Weiss V.A."/>
            <person name="Vicente V.A."/>
            <person name="Raittz R.T."/>
            <person name="Moreno L.F."/>
            <person name="De Souza E.M."/>
            <person name="Pedrosa F.O."/>
            <person name="Steffens M.B."/>
            <person name="Faoro H."/>
            <person name="Tadra-Sfeir M.Z."/>
            <person name="Najafzadeh M.J."/>
            <person name="Felipe M.S."/>
            <person name="Teixeira M."/>
            <person name="Sun J."/>
            <person name="Xi L."/>
            <person name="Gomes R."/>
            <person name="De Azevedo C.M."/>
            <person name="Salgado C.G."/>
            <person name="Da Silva M.B."/>
            <person name="Nascimento M.F."/>
            <person name="Queiroz-Telles F."/>
            <person name="Attili D.S."/>
            <person name="Gorbushina A."/>
        </authorList>
    </citation>
    <scope>NUCLEOTIDE SEQUENCE [LARGE SCALE GENOMIC DNA]</scope>
    <source>
        <strain evidence="5 6">CBS 125763</strain>
    </source>
</reference>
<dbReference type="SUPFAM" id="SSF52540">
    <property type="entry name" value="P-loop containing nucleoside triphosphate hydrolases"/>
    <property type="match status" value="1"/>
</dbReference>
<feature type="compositionally biased region" description="Low complexity" evidence="4">
    <location>
        <begin position="598"/>
        <end position="612"/>
    </location>
</feature>
<comment type="caution">
    <text evidence="5">The sequence shown here is derived from an EMBL/GenBank/DDBJ whole genome shotgun (WGS) entry which is preliminary data.</text>
</comment>
<protein>
    <recommendedName>
        <fullName evidence="7">AAA+ ATPase domain-containing protein</fullName>
    </recommendedName>
</protein>
<feature type="region of interest" description="Disordered" evidence="4">
    <location>
        <begin position="362"/>
        <end position="411"/>
    </location>
</feature>
<gene>
    <name evidence="5" type="ORF">AYL99_11515</name>
</gene>
<keyword evidence="3" id="KW-0067">ATP-binding</keyword>
<evidence type="ECO:0000256" key="2">
    <source>
        <dbReference type="ARBA" id="ARBA00022741"/>
    </source>
</evidence>
<dbReference type="Gene3D" id="3.40.50.300">
    <property type="entry name" value="P-loop containing nucleotide triphosphate hydrolases"/>
    <property type="match status" value="1"/>
</dbReference>
<feature type="region of interest" description="Disordered" evidence="4">
    <location>
        <begin position="785"/>
        <end position="854"/>
    </location>
</feature>
<evidence type="ECO:0000256" key="3">
    <source>
        <dbReference type="ARBA" id="ARBA00022840"/>
    </source>
</evidence>
<feature type="region of interest" description="Disordered" evidence="4">
    <location>
        <begin position="890"/>
        <end position="917"/>
    </location>
</feature>
<evidence type="ECO:0000313" key="5">
    <source>
        <dbReference type="EMBL" id="OAP54414.1"/>
    </source>
</evidence>
<evidence type="ECO:0000313" key="6">
    <source>
        <dbReference type="Proteomes" id="UP000078343"/>
    </source>
</evidence>
<evidence type="ECO:0008006" key="7">
    <source>
        <dbReference type="Google" id="ProtNLM"/>
    </source>
</evidence>